<dbReference type="InterPro" id="IPR039425">
    <property type="entry name" value="RNA_pol_sigma-70-like"/>
</dbReference>
<keyword evidence="3" id="KW-0804">Transcription</keyword>
<keyword evidence="6" id="KW-1185">Reference proteome</keyword>
<proteinExistence type="predicted"/>
<dbReference type="InterPro" id="IPR053812">
    <property type="entry name" value="HTH_Sigma70_ECF-like"/>
</dbReference>
<dbReference type="Pfam" id="PF07638">
    <property type="entry name" value="Sigma70_ECF"/>
    <property type="match status" value="1"/>
</dbReference>
<evidence type="ECO:0000256" key="1">
    <source>
        <dbReference type="ARBA" id="ARBA00023015"/>
    </source>
</evidence>
<dbReference type="Gene3D" id="1.10.10.10">
    <property type="entry name" value="Winged helix-like DNA-binding domain superfamily/Winged helix DNA-binding domain"/>
    <property type="match status" value="1"/>
</dbReference>
<dbReference type="Proteomes" id="UP001596091">
    <property type="component" value="Unassembled WGS sequence"/>
</dbReference>
<dbReference type="InterPro" id="IPR014284">
    <property type="entry name" value="RNA_pol_sigma-70_dom"/>
</dbReference>
<evidence type="ECO:0000313" key="5">
    <source>
        <dbReference type="EMBL" id="MFC5862761.1"/>
    </source>
</evidence>
<dbReference type="InterPro" id="IPR013324">
    <property type="entry name" value="RNA_pol_sigma_r3/r4-like"/>
</dbReference>
<accession>A0ABW1EES8</accession>
<evidence type="ECO:0000256" key="3">
    <source>
        <dbReference type="ARBA" id="ARBA00023163"/>
    </source>
</evidence>
<comment type="caution">
    <text evidence="5">The sequence shown here is derived from an EMBL/GenBank/DDBJ whole genome shotgun (WGS) entry which is preliminary data.</text>
</comment>
<sequence length="191" mass="21419">MQQEKSEIFFDPSREPIHPAMPRHALDDLFSAAYEELRRLASAIRRTDSNATVSATTLVNEAWIKLSHSPDFAYQSKLHFKRIAGRAMRQLLIEAARRKHANKRGGDFAFVTFDEAIQHGPARAGELLAIDAALDKLTELSPRQAMVVECRFFAGMDATQIAQVLDISEATVQRDWRAAKAWLGSALRQAD</sequence>
<dbReference type="RefSeq" id="WP_263336599.1">
    <property type="nucleotide sequence ID" value="NZ_JAGSYH010000003.1"/>
</dbReference>
<dbReference type="PANTHER" id="PTHR43133">
    <property type="entry name" value="RNA POLYMERASE ECF-TYPE SIGMA FACTO"/>
    <property type="match status" value="1"/>
</dbReference>
<evidence type="ECO:0000313" key="6">
    <source>
        <dbReference type="Proteomes" id="UP001596091"/>
    </source>
</evidence>
<gene>
    <name evidence="5" type="ORF">ACFPT7_10705</name>
</gene>
<keyword evidence="1" id="KW-0805">Transcription regulation</keyword>
<organism evidence="5 6">
    <name type="scientific">Acidicapsa dinghuensis</name>
    <dbReference type="NCBI Taxonomy" id="2218256"/>
    <lineage>
        <taxon>Bacteria</taxon>
        <taxon>Pseudomonadati</taxon>
        <taxon>Acidobacteriota</taxon>
        <taxon>Terriglobia</taxon>
        <taxon>Terriglobales</taxon>
        <taxon>Acidobacteriaceae</taxon>
        <taxon>Acidicapsa</taxon>
    </lineage>
</organism>
<name>A0ABW1EES8_9BACT</name>
<dbReference type="SUPFAM" id="SSF88659">
    <property type="entry name" value="Sigma3 and sigma4 domains of RNA polymerase sigma factors"/>
    <property type="match status" value="1"/>
</dbReference>
<dbReference type="InterPro" id="IPR036388">
    <property type="entry name" value="WH-like_DNA-bd_sf"/>
</dbReference>
<reference evidence="6" key="1">
    <citation type="journal article" date="2019" name="Int. J. Syst. Evol. Microbiol.">
        <title>The Global Catalogue of Microorganisms (GCM) 10K type strain sequencing project: providing services to taxonomists for standard genome sequencing and annotation.</title>
        <authorList>
            <consortium name="The Broad Institute Genomics Platform"/>
            <consortium name="The Broad Institute Genome Sequencing Center for Infectious Disease"/>
            <person name="Wu L."/>
            <person name="Ma J."/>
        </authorList>
    </citation>
    <scope>NUCLEOTIDE SEQUENCE [LARGE SCALE GENOMIC DNA]</scope>
    <source>
        <strain evidence="6">JCM 4087</strain>
    </source>
</reference>
<feature type="domain" description="RNA polymerase sigma-70 ECF-like HTH" evidence="4">
    <location>
        <begin position="24"/>
        <end position="188"/>
    </location>
</feature>
<dbReference type="PANTHER" id="PTHR43133:SF39">
    <property type="entry name" value="SIMILAR TO RNA POLYMERASE SIGMA-E FACTOR"/>
    <property type="match status" value="1"/>
</dbReference>
<keyword evidence="2" id="KW-0731">Sigma factor</keyword>
<protein>
    <submittedName>
        <fullName evidence="5">ECF-type sigma factor</fullName>
    </submittedName>
</protein>
<dbReference type="InterPro" id="IPR011517">
    <property type="entry name" value="RNA_pol_sigma70_ECF-like"/>
</dbReference>
<dbReference type="EMBL" id="JBHSPH010000002">
    <property type="protein sequence ID" value="MFC5862761.1"/>
    <property type="molecule type" value="Genomic_DNA"/>
</dbReference>
<dbReference type="NCBIfam" id="TIGR02999">
    <property type="entry name" value="Sig-70_X6"/>
    <property type="match status" value="1"/>
</dbReference>
<evidence type="ECO:0000256" key="2">
    <source>
        <dbReference type="ARBA" id="ARBA00023082"/>
    </source>
</evidence>
<dbReference type="NCBIfam" id="TIGR02937">
    <property type="entry name" value="sigma70-ECF"/>
    <property type="match status" value="1"/>
</dbReference>
<evidence type="ECO:0000259" key="4">
    <source>
        <dbReference type="Pfam" id="PF07638"/>
    </source>
</evidence>